<protein>
    <submittedName>
        <fullName evidence="2">Inter-alpha-trypsin inhibitor heavy chain H4-like</fullName>
    </submittedName>
</protein>
<proteinExistence type="predicted"/>
<organism evidence="1 2">
    <name type="scientific">Bicyclus anynana</name>
    <name type="common">Squinting bush brown butterfly</name>
    <dbReference type="NCBI Taxonomy" id="110368"/>
    <lineage>
        <taxon>Eukaryota</taxon>
        <taxon>Metazoa</taxon>
        <taxon>Ecdysozoa</taxon>
        <taxon>Arthropoda</taxon>
        <taxon>Hexapoda</taxon>
        <taxon>Insecta</taxon>
        <taxon>Pterygota</taxon>
        <taxon>Neoptera</taxon>
        <taxon>Endopterygota</taxon>
        <taxon>Lepidoptera</taxon>
        <taxon>Glossata</taxon>
        <taxon>Ditrysia</taxon>
        <taxon>Papilionoidea</taxon>
        <taxon>Nymphalidae</taxon>
        <taxon>Satyrinae</taxon>
        <taxon>Satyrini</taxon>
        <taxon>Mycalesina</taxon>
        <taxon>Bicyclus</taxon>
    </lineage>
</organism>
<dbReference type="Proteomes" id="UP001652582">
    <property type="component" value="Chromosome 4"/>
</dbReference>
<name>A0ABM3M8S3_BICAN</name>
<accession>A0ABM3M8S3</accession>
<evidence type="ECO:0000313" key="2">
    <source>
        <dbReference type="RefSeq" id="XP_052747542.1"/>
    </source>
</evidence>
<keyword evidence="1" id="KW-1185">Reference proteome</keyword>
<gene>
    <name evidence="2" type="primary">LOC112058424</name>
</gene>
<evidence type="ECO:0000313" key="1">
    <source>
        <dbReference type="Proteomes" id="UP001652582"/>
    </source>
</evidence>
<dbReference type="PANTHER" id="PTHR10338">
    <property type="entry name" value="INTER-ALPHA-TRYPSIN INHIBITOR HEAVY CHAIN FAMILY MEMBER"/>
    <property type="match status" value="1"/>
</dbReference>
<dbReference type="InterPro" id="IPR050934">
    <property type="entry name" value="ITIH"/>
</dbReference>
<dbReference type="RefSeq" id="XP_052747542.1">
    <property type="nucleotide sequence ID" value="XM_052891582.1"/>
</dbReference>
<dbReference type="GeneID" id="112058424"/>
<sequence length="409" mass="44126">MDDIMFTGRDADTTFLRKLALRNNGFSQYLYEDYDTGNQLVDMYRKVSSPLLSNVKFHYPSEQIQIGTLSRNQYHIINAGSEIVVVGKLDDDASEYDISPYVTGYYGSEDGLSRIPYEVYPRVTVKCGTNQLPLERLWAYLNIKQLLDERDATDDEAVKTSAEKKALNIALKYEFVTPLTSLVVVKPNATNAVDLESADKQPSSGFLGGAQFAASPAFVSNAAVSRAAPAMLSKTAVRRAPGPAIQAFIPAPAPAVAADALQAPDVSTIPSPGPAPGPAPVLAPEAVPAPTPDPAPASPLDKYHLQNFKWTSSILNKNISALVFENNGIQITLDLTEDINVPKEAGGDAQCSTWWGQTSVGANTGNSCVYLTRCRVAQTLTVDEYSNSYCVINNSYAGVCCPNNEVDKP</sequence>
<reference evidence="2" key="1">
    <citation type="submission" date="2025-08" db="UniProtKB">
        <authorList>
            <consortium name="RefSeq"/>
        </authorList>
    </citation>
    <scope>IDENTIFICATION</scope>
</reference>
<dbReference type="PANTHER" id="PTHR10338:SF108">
    <property type="entry name" value="INTER-ALPHA-TRYPSIN INHIBITOR HEAVY CHAIN H4-LIKE PROTEIN"/>
    <property type="match status" value="1"/>
</dbReference>